<evidence type="ECO:0000256" key="1">
    <source>
        <dbReference type="PROSITE-ProRule" id="PRU00325"/>
    </source>
</evidence>
<name>A0A9P3PLV9_LYOSH</name>
<sequence length="148" mass="16425">MPSDELLRIADAVIDSVESRELTDQVIQQLLSIFPESVVTGALDILDRESVIKYTTPCTYPQYEVLGTSDIYTVFLDMTLSAMPFYCSCPAFSYAVLSSGSHMMCKHVLAARLANKLALFSERPMAPEHLEAMMVRHFPPADEQSQGA</sequence>
<feature type="domain" description="SWIM-type" evidence="2">
    <location>
        <begin position="72"/>
        <end position="116"/>
    </location>
</feature>
<keyword evidence="1" id="KW-0863">Zinc-finger</keyword>
<dbReference type="EMBL" id="BRPK01000004">
    <property type="protein sequence ID" value="GLB37682.1"/>
    <property type="molecule type" value="Genomic_DNA"/>
</dbReference>
<gene>
    <name evidence="3" type="ORF">LshimejAT787_0407330</name>
</gene>
<dbReference type="Proteomes" id="UP001063166">
    <property type="component" value="Unassembled WGS sequence"/>
</dbReference>
<dbReference type="PANTHER" id="PTHR28498:SF1">
    <property type="entry name" value="ZINC FINGER SWIM DOMAIN-CONTAINING PROTEIN 7"/>
    <property type="match status" value="1"/>
</dbReference>
<evidence type="ECO:0000313" key="3">
    <source>
        <dbReference type="EMBL" id="GLB37682.1"/>
    </source>
</evidence>
<dbReference type="Pfam" id="PF04434">
    <property type="entry name" value="SWIM"/>
    <property type="match status" value="1"/>
</dbReference>
<protein>
    <submittedName>
        <fullName evidence="3">SWIM zinc finger</fullName>
    </submittedName>
</protein>
<dbReference type="AlphaFoldDB" id="A0A9P3PLV9"/>
<keyword evidence="1" id="KW-0479">Metal-binding</keyword>
<accession>A0A9P3PLV9</accession>
<organism evidence="3 4">
    <name type="scientific">Lyophyllum shimeji</name>
    <name type="common">Hon-shimeji</name>
    <name type="synonym">Tricholoma shimeji</name>
    <dbReference type="NCBI Taxonomy" id="47721"/>
    <lineage>
        <taxon>Eukaryota</taxon>
        <taxon>Fungi</taxon>
        <taxon>Dikarya</taxon>
        <taxon>Basidiomycota</taxon>
        <taxon>Agaricomycotina</taxon>
        <taxon>Agaricomycetes</taxon>
        <taxon>Agaricomycetidae</taxon>
        <taxon>Agaricales</taxon>
        <taxon>Tricholomatineae</taxon>
        <taxon>Lyophyllaceae</taxon>
        <taxon>Lyophyllum</taxon>
    </lineage>
</organism>
<dbReference type="InterPro" id="IPR007527">
    <property type="entry name" value="Znf_SWIM"/>
</dbReference>
<dbReference type="GO" id="GO:0000724">
    <property type="term" value="P:double-strand break repair via homologous recombination"/>
    <property type="evidence" value="ECO:0007669"/>
    <property type="project" value="TreeGrafter"/>
</dbReference>
<dbReference type="OrthoDB" id="337581at2759"/>
<dbReference type="PANTHER" id="PTHR28498">
    <property type="entry name" value="ZINC FINGER SWIM DOMAIN-CONTAINING PROTEIN 7"/>
    <property type="match status" value="1"/>
</dbReference>
<comment type="caution">
    <text evidence="3">The sequence shown here is derived from an EMBL/GenBank/DDBJ whole genome shotgun (WGS) entry which is preliminary data.</text>
</comment>
<proteinExistence type="predicted"/>
<keyword evidence="4" id="KW-1185">Reference proteome</keyword>
<dbReference type="GO" id="GO:0008270">
    <property type="term" value="F:zinc ion binding"/>
    <property type="evidence" value="ECO:0007669"/>
    <property type="project" value="UniProtKB-KW"/>
</dbReference>
<dbReference type="PROSITE" id="PS50966">
    <property type="entry name" value="ZF_SWIM"/>
    <property type="match status" value="1"/>
</dbReference>
<evidence type="ECO:0000313" key="4">
    <source>
        <dbReference type="Proteomes" id="UP001063166"/>
    </source>
</evidence>
<dbReference type="GO" id="GO:0097196">
    <property type="term" value="C:Shu complex"/>
    <property type="evidence" value="ECO:0007669"/>
    <property type="project" value="TreeGrafter"/>
</dbReference>
<evidence type="ECO:0000259" key="2">
    <source>
        <dbReference type="PROSITE" id="PS50966"/>
    </source>
</evidence>
<reference evidence="3" key="1">
    <citation type="submission" date="2022-07" db="EMBL/GenBank/DDBJ databases">
        <title>The genome of Lyophyllum shimeji provides insight into the initial evolution of ectomycorrhizal fungal genome.</title>
        <authorList>
            <person name="Kobayashi Y."/>
            <person name="Shibata T."/>
            <person name="Hirakawa H."/>
            <person name="Shigenobu S."/>
            <person name="Nishiyama T."/>
            <person name="Yamada A."/>
            <person name="Hasebe M."/>
            <person name="Kawaguchi M."/>
        </authorList>
    </citation>
    <scope>NUCLEOTIDE SEQUENCE</scope>
    <source>
        <strain evidence="3">AT787</strain>
    </source>
</reference>
<keyword evidence="1" id="KW-0862">Zinc</keyword>